<evidence type="ECO:0000259" key="5">
    <source>
        <dbReference type="Pfam" id="PF01266"/>
    </source>
</evidence>
<accession>A0A0P9DRV9</accession>
<dbReference type="Gene3D" id="3.50.50.60">
    <property type="entry name" value="FAD/NAD(P)-binding domain"/>
    <property type="match status" value="1"/>
</dbReference>
<comment type="cofactor">
    <cofactor evidence="1">
        <name>FAD</name>
        <dbReference type="ChEBI" id="CHEBI:57692"/>
    </cofactor>
</comment>
<dbReference type="AlphaFoldDB" id="A0A0P9DRV9"/>
<dbReference type="InterPro" id="IPR036188">
    <property type="entry name" value="FAD/NAD-bd_sf"/>
</dbReference>
<dbReference type="GO" id="GO:0050660">
    <property type="term" value="F:flavin adenine dinucleotide binding"/>
    <property type="evidence" value="ECO:0007669"/>
    <property type="project" value="InterPro"/>
</dbReference>
<reference evidence="6 7" key="1">
    <citation type="submission" date="2015-09" db="EMBL/GenBank/DDBJ databases">
        <title>Draft genome sequence of Kouleothrix aurantiaca JCM 19913.</title>
        <authorList>
            <person name="Hemp J."/>
        </authorList>
    </citation>
    <scope>NUCLEOTIDE SEQUENCE [LARGE SCALE GENOMIC DNA]</scope>
    <source>
        <strain evidence="6 7">COM-B</strain>
    </source>
</reference>
<dbReference type="PANTHER" id="PTHR10961:SF7">
    <property type="entry name" value="FAD DEPENDENT OXIDOREDUCTASE DOMAIN-CONTAINING PROTEIN"/>
    <property type="match status" value="1"/>
</dbReference>
<dbReference type="Gene3D" id="3.30.9.10">
    <property type="entry name" value="D-Amino Acid Oxidase, subunit A, domain 2"/>
    <property type="match status" value="1"/>
</dbReference>
<dbReference type="NCBIfam" id="NF008425">
    <property type="entry name" value="PRK11259.1"/>
    <property type="match status" value="1"/>
</dbReference>
<dbReference type="InterPro" id="IPR006076">
    <property type="entry name" value="FAD-dep_OxRdtase"/>
</dbReference>
<feature type="domain" description="FAD dependent oxidoreductase" evidence="5">
    <location>
        <begin position="6"/>
        <end position="362"/>
    </location>
</feature>
<dbReference type="GO" id="GO:0008115">
    <property type="term" value="F:sarcosine oxidase activity"/>
    <property type="evidence" value="ECO:0007669"/>
    <property type="project" value="TreeGrafter"/>
</dbReference>
<dbReference type="Proteomes" id="UP000050509">
    <property type="component" value="Unassembled WGS sequence"/>
</dbReference>
<comment type="caution">
    <text evidence="6">The sequence shown here is derived from an EMBL/GenBank/DDBJ whole genome shotgun (WGS) entry which is preliminary data.</text>
</comment>
<dbReference type="PANTHER" id="PTHR10961">
    <property type="entry name" value="PEROXISOMAL SARCOSINE OXIDASE"/>
    <property type="match status" value="1"/>
</dbReference>
<keyword evidence="7" id="KW-1185">Reference proteome</keyword>
<name>A0A0P9DRV9_9CHLR</name>
<gene>
    <name evidence="6" type="ORF">SE17_12540</name>
</gene>
<dbReference type="SUPFAM" id="SSF51905">
    <property type="entry name" value="FAD/NAD(P)-binding domain"/>
    <property type="match status" value="1"/>
</dbReference>
<keyword evidence="2" id="KW-0285">Flavoprotein</keyword>
<evidence type="ECO:0000256" key="3">
    <source>
        <dbReference type="ARBA" id="ARBA00022827"/>
    </source>
</evidence>
<dbReference type="EMBL" id="LJCR01000387">
    <property type="protein sequence ID" value="KPV52939.1"/>
    <property type="molecule type" value="Genomic_DNA"/>
</dbReference>
<dbReference type="SUPFAM" id="SSF54373">
    <property type="entry name" value="FAD-linked reductases, C-terminal domain"/>
    <property type="match status" value="1"/>
</dbReference>
<evidence type="ECO:0000256" key="1">
    <source>
        <dbReference type="ARBA" id="ARBA00001974"/>
    </source>
</evidence>
<dbReference type="Pfam" id="PF01266">
    <property type="entry name" value="DAO"/>
    <property type="match status" value="1"/>
</dbReference>
<proteinExistence type="predicted"/>
<organism evidence="6 7">
    <name type="scientific">Kouleothrix aurantiaca</name>
    <dbReference type="NCBI Taxonomy" id="186479"/>
    <lineage>
        <taxon>Bacteria</taxon>
        <taxon>Bacillati</taxon>
        <taxon>Chloroflexota</taxon>
        <taxon>Chloroflexia</taxon>
        <taxon>Chloroflexales</taxon>
        <taxon>Roseiflexineae</taxon>
        <taxon>Roseiflexaceae</taxon>
        <taxon>Kouleothrix</taxon>
    </lineage>
</organism>
<evidence type="ECO:0000313" key="6">
    <source>
        <dbReference type="EMBL" id="KPV52939.1"/>
    </source>
</evidence>
<keyword evidence="4" id="KW-0560">Oxidoreductase</keyword>
<dbReference type="InterPro" id="IPR045170">
    <property type="entry name" value="MTOX"/>
</dbReference>
<keyword evidence="3" id="KW-0274">FAD</keyword>
<evidence type="ECO:0000313" key="7">
    <source>
        <dbReference type="Proteomes" id="UP000050509"/>
    </source>
</evidence>
<evidence type="ECO:0000256" key="4">
    <source>
        <dbReference type="ARBA" id="ARBA00023002"/>
    </source>
</evidence>
<sequence>MGTTYDVIVLGLGAMGSTTAYQLAARGQRVLGLEQFLPAHDQGSSHGQSRIIRLAYLEDPGYVPLLLRAYELWESAERESGDKLLTLTGGLMLGLANSRVFSGSVRSANQYNLEFEILDSTEINRRFPQFTPGTNIKALYEPRGGVVYPEASINAHLKLAAAHGAELHYEETVLEWEATPAGGVRVTTDRGSYEAERLVVTAGVWAGRLLADLKLPLHAQRNVLYWFEPTGDPAPFHPDRCPIYIWEGEERMSFYGFPMLPGTPYGVKVAFHNFGPECTPETIDRQVHDEEVARIRGWMAERVPAVAQGKLLATSTCMYTLTPDQHFLMDLHPHYPQVVIGSPCSGHGFKFASVVGEILADLSINGATRHPIDMFRVARFTGESGQ</sequence>
<evidence type="ECO:0000256" key="2">
    <source>
        <dbReference type="ARBA" id="ARBA00022630"/>
    </source>
</evidence>
<protein>
    <submittedName>
        <fullName evidence="6">Methyltryptophan oxidase</fullName>
    </submittedName>
</protein>